<accession>A0A1J1I529</accession>
<organism evidence="2 3">
    <name type="scientific">Clunio marinus</name>
    <dbReference type="NCBI Taxonomy" id="568069"/>
    <lineage>
        <taxon>Eukaryota</taxon>
        <taxon>Metazoa</taxon>
        <taxon>Ecdysozoa</taxon>
        <taxon>Arthropoda</taxon>
        <taxon>Hexapoda</taxon>
        <taxon>Insecta</taxon>
        <taxon>Pterygota</taxon>
        <taxon>Neoptera</taxon>
        <taxon>Endopterygota</taxon>
        <taxon>Diptera</taxon>
        <taxon>Nematocera</taxon>
        <taxon>Chironomoidea</taxon>
        <taxon>Chironomidae</taxon>
        <taxon>Clunio</taxon>
    </lineage>
</organism>
<proteinExistence type="predicted"/>
<evidence type="ECO:0000256" key="1">
    <source>
        <dbReference type="SAM" id="Phobius"/>
    </source>
</evidence>
<feature type="transmembrane region" description="Helical" evidence="1">
    <location>
        <begin position="62"/>
        <end position="85"/>
    </location>
</feature>
<keyword evidence="1" id="KW-1133">Transmembrane helix</keyword>
<feature type="non-terminal residue" evidence="2">
    <location>
        <position position="89"/>
    </location>
</feature>
<dbReference type="EMBL" id="CVRI01000041">
    <property type="protein sequence ID" value="CRK95384.1"/>
    <property type="molecule type" value="Genomic_DNA"/>
</dbReference>
<evidence type="ECO:0000313" key="2">
    <source>
        <dbReference type="EMBL" id="CRK95384.1"/>
    </source>
</evidence>
<dbReference type="AlphaFoldDB" id="A0A1J1I529"/>
<protein>
    <submittedName>
        <fullName evidence="2">CLUMA_CG008739, isoform A</fullName>
    </submittedName>
</protein>
<gene>
    <name evidence="2" type="ORF">CLUMA_CG008739</name>
</gene>
<keyword evidence="1" id="KW-0812">Transmembrane</keyword>
<keyword evidence="3" id="KW-1185">Reference proteome</keyword>
<evidence type="ECO:0000313" key="3">
    <source>
        <dbReference type="Proteomes" id="UP000183832"/>
    </source>
</evidence>
<keyword evidence="1" id="KW-0472">Membrane</keyword>
<reference evidence="2 3" key="1">
    <citation type="submission" date="2015-04" db="EMBL/GenBank/DDBJ databases">
        <authorList>
            <person name="Syromyatnikov M.Y."/>
            <person name="Popov V.N."/>
        </authorList>
    </citation>
    <scope>NUCLEOTIDE SEQUENCE [LARGE SCALE GENOMIC DNA]</scope>
</reference>
<sequence>MYSPAMPLDSNYILKLLSTNIARKKLLIFLINISGLKNLIFIFTSCFFNFNFDRIFVNARKSLISVVNFQISKLFKTLLFSLYLYPKLI</sequence>
<feature type="transmembrane region" description="Helical" evidence="1">
    <location>
        <begin position="26"/>
        <end position="50"/>
    </location>
</feature>
<dbReference type="Proteomes" id="UP000183832">
    <property type="component" value="Unassembled WGS sequence"/>
</dbReference>
<name>A0A1J1I529_9DIPT</name>